<keyword evidence="1" id="KW-0812">Transmembrane</keyword>
<feature type="transmembrane region" description="Helical" evidence="1">
    <location>
        <begin position="210"/>
        <end position="229"/>
    </location>
</feature>
<dbReference type="EMBL" id="CAKOGP040001980">
    <property type="protein sequence ID" value="CAJ1958612.1"/>
    <property type="molecule type" value="Genomic_DNA"/>
</dbReference>
<accession>A0AAD2G0B7</accession>
<gene>
    <name evidence="3" type="ORF">CYCCA115_LOCUS17263</name>
</gene>
<evidence type="ECO:0000256" key="2">
    <source>
        <dbReference type="SAM" id="SignalP"/>
    </source>
</evidence>
<feature type="transmembrane region" description="Helical" evidence="1">
    <location>
        <begin position="181"/>
        <end position="203"/>
    </location>
</feature>
<comment type="caution">
    <text evidence="3">The sequence shown here is derived from an EMBL/GenBank/DDBJ whole genome shotgun (WGS) entry which is preliminary data.</text>
</comment>
<evidence type="ECO:0000313" key="4">
    <source>
        <dbReference type="Proteomes" id="UP001295423"/>
    </source>
</evidence>
<proteinExistence type="predicted"/>
<reference evidence="3" key="1">
    <citation type="submission" date="2023-08" db="EMBL/GenBank/DDBJ databases">
        <authorList>
            <person name="Audoor S."/>
            <person name="Bilcke G."/>
        </authorList>
    </citation>
    <scope>NUCLEOTIDE SEQUENCE</scope>
</reference>
<dbReference type="AlphaFoldDB" id="A0AAD2G0B7"/>
<name>A0AAD2G0B7_9STRA</name>
<sequence length="260" mass="28558">MKMIHSIFAATICLSALSSEAFVPSSFATKKWQQMGLNNYDCSEARTVLSWKPFKLAENDATLEGKVRDRMLEMPSFENLQSEFALNAQEALTPFAKTIDNLTNGWALSYADLSPESENTPLGQAFLATNIAYAVVGIVLGIHGDVLLGTLTEIASVASFFYHYTQLQASNNRIQDSSVRLALSIDYVCACTAILVGLVYLGLDHQMPPLEAVVSGSAGILCLSLGWVWEYGWRYLVTHSLWHLFSAYTAFVVGNAHLLT</sequence>
<keyword evidence="1" id="KW-1133">Transmembrane helix</keyword>
<protein>
    <submittedName>
        <fullName evidence="3">Uncharacterized protein</fullName>
    </submittedName>
</protein>
<keyword evidence="2" id="KW-0732">Signal</keyword>
<feature type="chain" id="PRO_5042274784" evidence="2">
    <location>
        <begin position="22"/>
        <end position="260"/>
    </location>
</feature>
<evidence type="ECO:0000256" key="1">
    <source>
        <dbReference type="SAM" id="Phobius"/>
    </source>
</evidence>
<keyword evidence="4" id="KW-1185">Reference proteome</keyword>
<feature type="signal peptide" evidence="2">
    <location>
        <begin position="1"/>
        <end position="21"/>
    </location>
</feature>
<dbReference type="Proteomes" id="UP001295423">
    <property type="component" value="Unassembled WGS sequence"/>
</dbReference>
<keyword evidence="1" id="KW-0472">Membrane</keyword>
<feature type="transmembrane region" description="Helical" evidence="1">
    <location>
        <begin position="241"/>
        <end position="259"/>
    </location>
</feature>
<evidence type="ECO:0000313" key="3">
    <source>
        <dbReference type="EMBL" id="CAJ1958612.1"/>
    </source>
</evidence>
<organism evidence="3 4">
    <name type="scientific">Cylindrotheca closterium</name>
    <dbReference type="NCBI Taxonomy" id="2856"/>
    <lineage>
        <taxon>Eukaryota</taxon>
        <taxon>Sar</taxon>
        <taxon>Stramenopiles</taxon>
        <taxon>Ochrophyta</taxon>
        <taxon>Bacillariophyta</taxon>
        <taxon>Bacillariophyceae</taxon>
        <taxon>Bacillariophycidae</taxon>
        <taxon>Bacillariales</taxon>
        <taxon>Bacillariaceae</taxon>
        <taxon>Cylindrotheca</taxon>
    </lineage>
</organism>